<dbReference type="RefSeq" id="WP_094786091.1">
    <property type="nucleotide sequence ID" value="NZ_NDXW01000001.1"/>
</dbReference>
<keyword evidence="3" id="KW-1185">Reference proteome</keyword>
<evidence type="ECO:0000313" key="3">
    <source>
        <dbReference type="Proteomes" id="UP000257039"/>
    </source>
</evidence>
<dbReference type="Proteomes" id="UP000257039">
    <property type="component" value="Unassembled WGS sequence"/>
</dbReference>
<dbReference type="Pfam" id="PF00583">
    <property type="entry name" value="Acetyltransf_1"/>
    <property type="match status" value="1"/>
</dbReference>
<comment type="caution">
    <text evidence="2">The sequence shown here is derived from an EMBL/GenBank/DDBJ whole genome shotgun (WGS) entry which is preliminary data.</text>
</comment>
<name>A0A4V1IN61_9GAMM</name>
<dbReference type="AlphaFoldDB" id="A0A4V1IN61"/>
<dbReference type="PANTHER" id="PTHR43415">
    <property type="entry name" value="SPERMIDINE N(1)-ACETYLTRANSFERASE"/>
    <property type="match status" value="1"/>
</dbReference>
<accession>A0A4V1IN61</accession>
<organism evidence="2 3">
    <name type="scientific">Zooshikella ganghwensis</name>
    <dbReference type="NCBI Taxonomy" id="202772"/>
    <lineage>
        <taxon>Bacteria</taxon>
        <taxon>Pseudomonadati</taxon>
        <taxon>Pseudomonadota</taxon>
        <taxon>Gammaproteobacteria</taxon>
        <taxon>Oceanospirillales</taxon>
        <taxon>Zooshikellaceae</taxon>
        <taxon>Zooshikella</taxon>
    </lineage>
</organism>
<protein>
    <submittedName>
        <fullName evidence="2">GNAT family N-acetyltransferase</fullName>
    </submittedName>
</protein>
<sequence>MEITIRHSEANDINAIKKIYEQLSCFTGTLQLPFPSEQLWEKRLTQLDNGVYSLVAEVEGKIIGQLGLTVNPSPRRKHVASIGMAVSEEFQNKGAGSALLNAAIELSTKWLAIKCIELEVYTDNEPAIKLYKKLGFNIEGTAKAFAYKNGEYADVFLMARVSL</sequence>
<dbReference type="InterPro" id="IPR016181">
    <property type="entry name" value="Acyl_CoA_acyltransferase"/>
</dbReference>
<dbReference type="InterPro" id="IPR000182">
    <property type="entry name" value="GNAT_dom"/>
</dbReference>
<reference evidence="2 3" key="1">
    <citation type="submission" date="2017-04" db="EMBL/GenBank/DDBJ databases">
        <title>Draft genome sequence of Zooshikella ganghwensis VG4 isolated from Red Sea sediments.</title>
        <authorList>
            <person name="Rehman Z."/>
            <person name="Alam I."/>
            <person name="Kamau A."/>
            <person name="Bajic V."/>
            <person name="Leiknes T."/>
        </authorList>
    </citation>
    <scope>NUCLEOTIDE SEQUENCE [LARGE SCALE GENOMIC DNA]</scope>
    <source>
        <strain evidence="2 3">VG4</strain>
    </source>
</reference>
<dbReference type="EMBL" id="NDXW01000001">
    <property type="protein sequence ID" value="RDH42611.1"/>
    <property type="molecule type" value="Genomic_DNA"/>
</dbReference>
<dbReference type="SUPFAM" id="SSF55729">
    <property type="entry name" value="Acyl-CoA N-acyltransferases (Nat)"/>
    <property type="match status" value="1"/>
</dbReference>
<dbReference type="GO" id="GO:0016747">
    <property type="term" value="F:acyltransferase activity, transferring groups other than amino-acyl groups"/>
    <property type="evidence" value="ECO:0007669"/>
    <property type="project" value="InterPro"/>
</dbReference>
<dbReference type="PANTHER" id="PTHR43415:SF3">
    <property type="entry name" value="GNAT-FAMILY ACETYLTRANSFERASE"/>
    <property type="match status" value="1"/>
</dbReference>
<dbReference type="CDD" id="cd04301">
    <property type="entry name" value="NAT_SF"/>
    <property type="match status" value="1"/>
</dbReference>
<evidence type="ECO:0000259" key="1">
    <source>
        <dbReference type="PROSITE" id="PS51186"/>
    </source>
</evidence>
<proteinExistence type="predicted"/>
<keyword evidence="2" id="KW-0808">Transferase</keyword>
<dbReference type="PROSITE" id="PS51186">
    <property type="entry name" value="GNAT"/>
    <property type="match status" value="1"/>
</dbReference>
<evidence type="ECO:0000313" key="2">
    <source>
        <dbReference type="EMBL" id="RDH42611.1"/>
    </source>
</evidence>
<feature type="domain" description="N-acetyltransferase" evidence="1">
    <location>
        <begin position="3"/>
        <end position="159"/>
    </location>
</feature>
<dbReference type="Gene3D" id="3.40.630.30">
    <property type="match status" value="1"/>
</dbReference>
<gene>
    <name evidence="2" type="ORF">B9G39_03650</name>
</gene>